<keyword evidence="2" id="KW-1185">Reference proteome</keyword>
<feature type="non-terminal residue" evidence="1">
    <location>
        <position position="79"/>
    </location>
</feature>
<dbReference type="EMBL" id="OV170229">
    <property type="protein sequence ID" value="CAH0731714.1"/>
    <property type="molecule type" value="Genomic_DNA"/>
</dbReference>
<evidence type="ECO:0000313" key="2">
    <source>
        <dbReference type="Proteomes" id="UP000838878"/>
    </source>
</evidence>
<organism evidence="1 2">
    <name type="scientific">Brenthis ino</name>
    <name type="common">lesser marbled fritillary</name>
    <dbReference type="NCBI Taxonomy" id="405034"/>
    <lineage>
        <taxon>Eukaryota</taxon>
        <taxon>Metazoa</taxon>
        <taxon>Ecdysozoa</taxon>
        <taxon>Arthropoda</taxon>
        <taxon>Hexapoda</taxon>
        <taxon>Insecta</taxon>
        <taxon>Pterygota</taxon>
        <taxon>Neoptera</taxon>
        <taxon>Endopterygota</taxon>
        <taxon>Lepidoptera</taxon>
        <taxon>Glossata</taxon>
        <taxon>Ditrysia</taxon>
        <taxon>Papilionoidea</taxon>
        <taxon>Nymphalidae</taxon>
        <taxon>Heliconiinae</taxon>
        <taxon>Argynnini</taxon>
        <taxon>Brenthis</taxon>
    </lineage>
</organism>
<protein>
    <submittedName>
        <fullName evidence="1">Uncharacterized protein</fullName>
    </submittedName>
</protein>
<gene>
    <name evidence="1" type="ORF">BINO364_LOCUS16510</name>
</gene>
<name>A0A8J9YI72_9NEOP</name>
<dbReference type="AlphaFoldDB" id="A0A8J9YI72"/>
<evidence type="ECO:0000313" key="1">
    <source>
        <dbReference type="EMBL" id="CAH0731714.1"/>
    </source>
</evidence>
<sequence length="79" mass="8827">MSSRSIPATAANLIKTNQLCRRYYSVEVYAQIQVHSLFLFLLKSDGHFDMTGAQALHALRGTAVEHRQLPNSGILLRIS</sequence>
<reference evidence="1" key="1">
    <citation type="submission" date="2021-12" db="EMBL/GenBank/DDBJ databases">
        <authorList>
            <person name="Martin H S."/>
        </authorList>
    </citation>
    <scope>NUCLEOTIDE SEQUENCE</scope>
</reference>
<dbReference type="Proteomes" id="UP000838878">
    <property type="component" value="Chromosome 9"/>
</dbReference>
<dbReference type="OrthoDB" id="7508695at2759"/>
<accession>A0A8J9YI72</accession>
<proteinExistence type="predicted"/>